<dbReference type="GO" id="GO:0003677">
    <property type="term" value="F:DNA binding"/>
    <property type="evidence" value="ECO:0007669"/>
    <property type="project" value="InterPro"/>
</dbReference>
<evidence type="ECO:0000313" key="4">
    <source>
        <dbReference type="Proteomes" id="UP000540506"/>
    </source>
</evidence>
<dbReference type="CDD" id="cd00093">
    <property type="entry name" value="HTH_XRE"/>
    <property type="match status" value="1"/>
</dbReference>
<protein>
    <submittedName>
        <fullName evidence="3">Transcriptional regulator with XRE-family HTH domain</fullName>
    </submittedName>
</protein>
<dbReference type="PROSITE" id="PS50943">
    <property type="entry name" value="HTH_CROC1"/>
    <property type="match status" value="1"/>
</dbReference>
<keyword evidence="4" id="KW-1185">Reference proteome</keyword>
<feature type="region of interest" description="Disordered" evidence="1">
    <location>
        <begin position="213"/>
        <end position="233"/>
    </location>
</feature>
<dbReference type="Proteomes" id="UP000540506">
    <property type="component" value="Unassembled WGS sequence"/>
</dbReference>
<feature type="domain" description="HTH cro/C1-type" evidence="2">
    <location>
        <begin position="8"/>
        <end position="62"/>
    </location>
</feature>
<accession>A0A7W7R971</accession>
<dbReference type="Pfam" id="PF13560">
    <property type="entry name" value="HTH_31"/>
    <property type="match status" value="1"/>
</dbReference>
<reference evidence="3 4" key="1">
    <citation type="submission" date="2020-08" db="EMBL/GenBank/DDBJ databases">
        <title>Sequencing the genomes of 1000 actinobacteria strains.</title>
        <authorList>
            <person name="Klenk H.-P."/>
        </authorList>
    </citation>
    <scope>NUCLEOTIDE SEQUENCE [LARGE SCALE GENOMIC DNA]</scope>
    <source>
        <strain evidence="3 4">DSM 41654</strain>
    </source>
</reference>
<proteinExistence type="predicted"/>
<dbReference type="SUPFAM" id="SSF47413">
    <property type="entry name" value="lambda repressor-like DNA-binding domains"/>
    <property type="match status" value="1"/>
</dbReference>
<dbReference type="EMBL" id="JACHJV010000002">
    <property type="protein sequence ID" value="MBB4927745.1"/>
    <property type="molecule type" value="Genomic_DNA"/>
</dbReference>
<organism evidence="3 4">
    <name type="scientific">Kitasatospora kifunensis</name>
    <name type="common">Streptomyces kifunensis</name>
    <dbReference type="NCBI Taxonomy" id="58351"/>
    <lineage>
        <taxon>Bacteria</taxon>
        <taxon>Bacillati</taxon>
        <taxon>Actinomycetota</taxon>
        <taxon>Actinomycetes</taxon>
        <taxon>Kitasatosporales</taxon>
        <taxon>Streptomycetaceae</taxon>
        <taxon>Kitasatospora</taxon>
    </lineage>
</organism>
<evidence type="ECO:0000259" key="2">
    <source>
        <dbReference type="PROSITE" id="PS50943"/>
    </source>
</evidence>
<evidence type="ECO:0000313" key="3">
    <source>
        <dbReference type="EMBL" id="MBB4927745.1"/>
    </source>
</evidence>
<evidence type="ECO:0000256" key="1">
    <source>
        <dbReference type="SAM" id="MobiDB-lite"/>
    </source>
</evidence>
<dbReference type="SMART" id="SM00530">
    <property type="entry name" value="HTH_XRE"/>
    <property type="match status" value="1"/>
</dbReference>
<comment type="caution">
    <text evidence="3">The sequence shown here is derived from an EMBL/GenBank/DDBJ whole genome shotgun (WGS) entry which is preliminary data.</text>
</comment>
<name>A0A7W7R971_KITKI</name>
<dbReference type="InterPro" id="IPR010982">
    <property type="entry name" value="Lambda_DNA-bd_dom_sf"/>
</dbReference>
<gene>
    <name evidence="3" type="ORF">FHR34_006840</name>
</gene>
<sequence length="356" mass="38230">MASRRDRLAERRIALGYSQERFAEANQVATSTVVRWEAGKATPQPYQRPKLARILKATPEELDALLTPASEVAVALAPPLDLLADGDADDMLRREVLAWIAATGALISLPTGPASASGRHAAPLPDAGPILWQAFRLAEHKRDAMPLVRQQISRLVVTLANSRTEADRGRLCEQVADLYQLAGEISFDGNRYADAAQCYTLAASAAREAGAGTCGPARSPVTPSPSSTIGGRPPRFRCWRRPPGFDGARLAEQRGACHLALGQADVAERYLSVAARQGLSARRQAAVLAGLAELGARHRNVDQVVRYSTAALSLADRTGSGYIVRRLDGLREPLAPLMSDPRVSNLSEQITYRGAS</sequence>
<dbReference type="AlphaFoldDB" id="A0A7W7R971"/>
<dbReference type="Gene3D" id="1.10.260.40">
    <property type="entry name" value="lambda repressor-like DNA-binding domains"/>
    <property type="match status" value="1"/>
</dbReference>
<dbReference type="RefSeq" id="WP_246561618.1">
    <property type="nucleotide sequence ID" value="NZ_JACHJV010000002.1"/>
</dbReference>
<dbReference type="InterPro" id="IPR001387">
    <property type="entry name" value="Cro/C1-type_HTH"/>
</dbReference>